<evidence type="ECO:0008006" key="4">
    <source>
        <dbReference type="Google" id="ProtNLM"/>
    </source>
</evidence>
<feature type="signal peptide" evidence="1">
    <location>
        <begin position="1"/>
        <end position="20"/>
    </location>
</feature>
<reference evidence="3" key="1">
    <citation type="submission" date="2013-02" db="EMBL/GenBank/DDBJ databases">
        <authorList>
            <person name="Hughes D."/>
        </authorList>
    </citation>
    <scope>NUCLEOTIDE SEQUENCE</scope>
    <source>
        <strain>Durham</strain>
        <strain evidence="3">NC isolate 2 -- Noor lab</strain>
    </source>
</reference>
<name>T1GG37_MEGSC</name>
<keyword evidence="3" id="KW-1185">Reference proteome</keyword>
<organism evidence="2 3">
    <name type="scientific">Megaselia scalaris</name>
    <name type="common">Humpbacked fly</name>
    <name type="synonym">Phora scalaris</name>
    <dbReference type="NCBI Taxonomy" id="36166"/>
    <lineage>
        <taxon>Eukaryota</taxon>
        <taxon>Metazoa</taxon>
        <taxon>Ecdysozoa</taxon>
        <taxon>Arthropoda</taxon>
        <taxon>Hexapoda</taxon>
        <taxon>Insecta</taxon>
        <taxon>Pterygota</taxon>
        <taxon>Neoptera</taxon>
        <taxon>Endopterygota</taxon>
        <taxon>Diptera</taxon>
        <taxon>Brachycera</taxon>
        <taxon>Muscomorpha</taxon>
        <taxon>Platypezoidea</taxon>
        <taxon>Phoridae</taxon>
        <taxon>Megaseliini</taxon>
        <taxon>Megaselia</taxon>
    </lineage>
</organism>
<accession>T1GG37</accession>
<evidence type="ECO:0000256" key="1">
    <source>
        <dbReference type="SAM" id="SignalP"/>
    </source>
</evidence>
<dbReference type="HOGENOM" id="CLU_1084062_0_0_1"/>
<reference evidence="2" key="2">
    <citation type="submission" date="2015-06" db="UniProtKB">
        <authorList>
            <consortium name="EnsemblMetazoa"/>
        </authorList>
    </citation>
    <scope>IDENTIFICATION</scope>
</reference>
<feature type="chain" id="PRO_5004588265" description="Phosphatidylinositol-glycan biosynthesis class X protein" evidence="1">
    <location>
        <begin position="21"/>
        <end position="257"/>
    </location>
</feature>
<evidence type="ECO:0000313" key="2">
    <source>
        <dbReference type="EnsemblMetazoa" id="MESCA002343-PA"/>
    </source>
</evidence>
<protein>
    <recommendedName>
        <fullName evidence="4">Phosphatidylinositol-glycan biosynthesis class X protein</fullName>
    </recommendedName>
</protein>
<keyword evidence="1" id="KW-0732">Signal</keyword>
<dbReference type="Proteomes" id="UP000015102">
    <property type="component" value="Unassembled WGS sequence"/>
</dbReference>
<dbReference type="EMBL" id="CAQQ02118762">
    <property type="status" value="NOT_ANNOTATED_CDS"/>
    <property type="molecule type" value="Genomic_DNA"/>
</dbReference>
<dbReference type="EnsemblMetazoa" id="MESCA002343-RA">
    <property type="protein sequence ID" value="MESCA002343-PA"/>
    <property type="gene ID" value="MESCA002343"/>
</dbReference>
<evidence type="ECO:0000313" key="3">
    <source>
        <dbReference type="Proteomes" id="UP000015102"/>
    </source>
</evidence>
<proteinExistence type="predicted"/>
<dbReference type="AlphaFoldDB" id="T1GG37"/>
<sequence>MRQVLLILCSLSAVLAFAEGFDFKKQCTYYNNKTEQIISTFNETSVILSVEVEKSATESLNLTINYKDNTTDTLKIFSLKPTVFKFYNFTIIEIQHSENARFCINYELSSYKVPSPKIIVPLKPRYTVSEDDITKYIILKENTAFNRSDMELEMCKHFNKILPKNLELCKDNESINVFLDDDCPYFWPNSSNCHQFTFRILIEEKVYPTVENIDSYMNTSISARERYWNSTELEIFWSDFVIATKDINEYQRQSPSE</sequence>